<comment type="caution">
    <text evidence="3">The sequence shown here is derived from an EMBL/GenBank/DDBJ whole genome shotgun (WGS) entry which is preliminary data.</text>
</comment>
<dbReference type="RefSeq" id="WP_146974522.1">
    <property type="nucleotide sequence ID" value="NZ_VOSL01000048.1"/>
</dbReference>
<evidence type="ECO:0000313" key="4">
    <source>
        <dbReference type="Proteomes" id="UP000321046"/>
    </source>
</evidence>
<evidence type="ECO:0008006" key="5">
    <source>
        <dbReference type="Google" id="ProtNLM"/>
    </source>
</evidence>
<dbReference type="InterPro" id="IPR029030">
    <property type="entry name" value="Caspase-like_dom_sf"/>
</dbReference>
<sequence>MASLRSRHPFSLLAALFAALLFQTPTLASAQAPPQGPYPALSAPAAVERSGTRDAAIIVALQDYVFLPDVPGAIDNANDWERFLSDDLGVPRVHTLTDRQATREQLLRFAEQAASEVGEGGTLWFVFIGHGAPGSATDGLLVGVDAQQDPDSLKARGLSQQALLDVLNEGKQANTVMVVDACFSGRASNGDPLAPTQPVIPINVQPTLSKSTVILSAAEATEFAGALPGAQRPAFSYLLLGALRGWASSEAQVSARDAWSFTRRALRGIPGRFQQTPSIFGNDELVLVRGASESNPGIEQIMRTAASSPSTPRSEPTPEQANPAENAARYQSFALSPGFVPDPAIGRGLAGGSVNAASLGPVAGGECIGMVDARPDHTVKLTTDFGYLRFGITSEADTSLAIRRPDGSFLCDDDTHGLNPEVAGRMPAGDYQIFIGAIGQADDRSYRLELSERPVNAAPPQNPGSPSAEANFAALTLSPNFTPDPATVGGLAGGNIDASAITGSTAGCAGKISNRPDHILTLSGHFSTLYLGVNSEADTSLIIRRPDGSFVCNDDTVGLNPRISGAFAAGTYQVYVGSLASGNPSYDLYASELSYGIPSPEPAPTPTPGGSYQSFSLRPGFSPDPAVGTGTAGGSRDASTLGGSPTGPCAGNIDTSPDHRVTLQSSFSYLRFSASSPIDTSLVILGPAGSRYCNDDSDGLDPVIEGAFPAGEYEVYVGKVGAGDSASYRLEITELR</sequence>
<reference evidence="3 4" key="1">
    <citation type="submission" date="2019-08" db="EMBL/GenBank/DDBJ databases">
        <title>Bradymonadales sp. TMQ2.</title>
        <authorList>
            <person name="Liang Q."/>
        </authorList>
    </citation>
    <scope>NUCLEOTIDE SEQUENCE [LARGE SCALE GENOMIC DNA]</scope>
    <source>
        <strain evidence="3 4">TMQ2</strain>
    </source>
</reference>
<dbReference type="OrthoDB" id="5478183at2"/>
<gene>
    <name evidence="3" type="ORF">FRC96_10875</name>
</gene>
<dbReference type="EMBL" id="VOSL01000048">
    <property type="protein sequence ID" value="TXD35766.1"/>
    <property type="molecule type" value="Genomic_DNA"/>
</dbReference>
<evidence type="ECO:0000256" key="2">
    <source>
        <dbReference type="SAM" id="SignalP"/>
    </source>
</evidence>
<evidence type="ECO:0000313" key="3">
    <source>
        <dbReference type="EMBL" id="TXD35766.1"/>
    </source>
</evidence>
<keyword evidence="2" id="KW-0732">Signal</keyword>
<dbReference type="Gene3D" id="3.40.50.1460">
    <property type="match status" value="1"/>
</dbReference>
<name>A0A5C6XAI3_9DELT</name>
<feature type="region of interest" description="Disordered" evidence="1">
    <location>
        <begin position="599"/>
        <end position="618"/>
    </location>
</feature>
<evidence type="ECO:0000256" key="1">
    <source>
        <dbReference type="SAM" id="MobiDB-lite"/>
    </source>
</evidence>
<feature type="signal peptide" evidence="2">
    <location>
        <begin position="1"/>
        <end position="30"/>
    </location>
</feature>
<accession>A0A5C6XAI3</accession>
<protein>
    <recommendedName>
        <fullName evidence="5">Caspase family p20 domain-containing protein</fullName>
    </recommendedName>
</protein>
<dbReference type="SUPFAM" id="SSF52129">
    <property type="entry name" value="Caspase-like"/>
    <property type="match status" value="1"/>
</dbReference>
<proteinExistence type="predicted"/>
<feature type="compositionally biased region" description="Low complexity" evidence="1">
    <location>
        <begin position="303"/>
        <end position="319"/>
    </location>
</feature>
<organism evidence="3 4">
    <name type="scientific">Lujinxingia vulgaris</name>
    <dbReference type="NCBI Taxonomy" id="2600176"/>
    <lineage>
        <taxon>Bacteria</taxon>
        <taxon>Deltaproteobacteria</taxon>
        <taxon>Bradymonadales</taxon>
        <taxon>Lujinxingiaceae</taxon>
        <taxon>Lujinxingia</taxon>
    </lineage>
</organism>
<feature type="region of interest" description="Disordered" evidence="1">
    <location>
        <begin position="303"/>
        <end position="324"/>
    </location>
</feature>
<dbReference type="AlphaFoldDB" id="A0A5C6XAI3"/>
<dbReference type="Proteomes" id="UP000321046">
    <property type="component" value="Unassembled WGS sequence"/>
</dbReference>
<feature type="chain" id="PRO_5023124943" description="Caspase family p20 domain-containing protein" evidence="2">
    <location>
        <begin position="31"/>
        <end position="736"/>
    </location>
</feature>
<feature type="region of interest" description="Disordered" evidence="1">
    <location>
        <begin position="623"/>
        <end position="657"/>
    </location>
</feature>